<reference evidence="12 13" key="1">
    <citation type="submission" date="2015-07" db="EMBL/GenBank/DDBJ databases">
        <title>Whole genome sequencing of Bosea vaviloviae isolated from cave pool.</title>
        <authorList>
            <person name="Tan N.E.H."/>
            <person name="Lee Y.P."/>
            <person name="Gan H.M."/>
            <person name="Barton H."/>
            <person name="Savka M.A."/>
        </authorList>
    </citation>
    <scope>NUCLEOTIDE SEQUENCE [LARGE SCALE GENOMIC DNA]</scope>
    <source>
        <strain evidence="12 13">SD260</strain>
    </source>
</reference>
<dbReference type="Gene3D" id="3.40.640.10">
    <property type="entry name" value="Type I PLP-dependent aspartate aminotransferase-like (Major domain)"/>
    <property type="match status" value="1"/>
</dbReference>
<evidence type="ECO:0000313" key="13">
    <source>
        <dbReference type="Proteomes" id="UP000037822"/>
    </source>
</evidence>
<evidence type="ECO:0000256" key="7">
    <source>
        <dbReference type="ARBA" id="ARBA00023102"/>
    </source>
</evidence>
<accession>A0A0N1F601</accession>
<dbReference type="SUPFAM" id="SSF53383">
    <property type="entry name" value="PLP-dependent transferases"/>
    <property type="match status" value="1"/>
</dbReference>
<comment type="catalytic activity">
    <reaction evidence="8">
        <text>L-histidinol phosphate + 2-oxoglutarate = 3-(imidazol-4-yl)-2-oxopropyl phosphate + L-glutamate</text>
        <dbReference type="Rhea" id="RHEA:23744"/>
        <dbReference type="ChEBI" id="CHEBI:16810"/>
        <dbReference type="ChEBI" id="CHEBI:29985"/>
        <dbReference type="ChEBI" id="CHEBI:57766"/>
        <dbReference type="ChEBI" id="CHEBI:57980"/>
        <dbReference type="EC" id="2.6.1.9"/>
    </reaction>
</comment>
<feature type="region of interest" description="Disordered" evidence="10">
    <location>
        <begin position="1"/>
        <end position="25"/>
    </location>
</feature>
<dbReference type="Gene3D" id="3.90.1150.10">
    <property type="entry name" value="Aspartate Aminotransferase, domain 1"/>
    <property type="match status" value="1"/>
</dbReference>
<dbReference type="GO" id="GO:0000105">
    <property type="term" value="P:L-histidine biosynthetic process"/>
    <property type="evidence" value="ECO:0007669"/>
    <property type="project" value="UniProtKB-KW"/>
</dbReference>
<dbReference type="PANTHER" id="PTHR43643">
    <property type="entry name" value="HISTIDINOL-PHOSPHATE AMINOTRANSFERASE 2"/>
    <property type="match status" value="1"/>
</dbReference>
<dbReference type="PATRIC" id="fig|1526658.3.peg.4632"/>
<evidence type="ECO:0000256" key="6">
    <source>
        <dbReference type="ARBA" id="ARBA00022898"/>
    </source>
</evidence>
<dbReference type="InterPro" id="IPR015422">
    <property type="entry name" value="PyrdxlP-dep_Trfase_small"/>
</dbReference>
<feature type="domain" description="Aminotransferase class I/classII large" evidence="11">
    <location>
        <begin position="19"/>
        <end position="340"/>
    </location>
</feature>
<dbReference type="Proteomes" id="UP000037822">
    <property type="component" value="Unassembled WGS sequence"/>
</dbReference>
<organism evidence="12 13">
    <name type="scientific">Bosea vaviloviae</name>
    <dbReference type="NCBI Taxonomy" id="1526658"/>
    <lineage>
        <taxon>Bacteria</taxon>
        <taxon>Pseudomonadati</taxon>
        <taxon>Pseudomonadota</taxon>
        <taxon>Alphaproteobacteria</taxon>
        <taxon>Hyphomicrobiales</taxon>
        <taxon>Boseaceae</taxon>
        <taxon>Bosea</taxon>
    </lineage>
</organism>
<evidence type="ECO:0000256" key="2">
    <source>
        <dbReference type="ARBA" id="ARBA00007970"/>
    </source>
</evidence>
<dbReference type="AlphaFoldDB" id="A0A0N1F601"/>
<comment type="similarity">
    <text evidence="9">Belongs to the class-I pyridoxal-phosphate-dependent aminotransferase family.</text>
</comment>
<comment type="similarity">
    <text evidence="2">Belongs to the class-II pyridoxal-phosphate-dependent aminotransferase family. Histidinol-phosphate aminotransferase subfamily.</text>
</comment>
<dbReference type="InterPro" id="IPR015421">
    <property type="entry name" value="PyrdxlP-dep_Trfase_major"/>
</dbReference>
<proteinExistence type="inferred from homology"/>
<dbReference type="EMBL" id="LGSZ01000027">
    <property type="protein sequence ID" value="KPH81813.1"/>
    <property type="molecule type" value="Genomic_DNA"/>
</dbReference>
<dbReference type="InterPro" id="IPR015424">
    <property type="entry name" value="PyrdxlP-dep_Trfase"/>
</dbReference>
<dbReference type="InterPro" id="IPR004839">
    <property type="entry name" value="Aminotransferase_I/II_large"/>
</dbReference>
<keyword evidence="6" id="KW-0663">Pyridoxal phosphate</keyword>
<keyword evidence="7" id="KW-0368">Histidine biosynthesis</keyword>
<name>A0A0N1F601_9HYPH</name>
<evidence type="ECO:0000256" key="3">
    <source>
        <dbReference type="ARBA" id="ARBA00022576"/>
    </source>
</evidence>
<sequence length="347" mass="35834">MPPAHTPSDDEPGRPVRSLHLNESPFGPSPAAVAAMREAVSLLNRYPDHDGSLLIGRLSTRSDVPAGRIVIGAGSNELLYASADVCLDAGHEAVAPVPGFPTYAKTIALRGATHVGVPVRADGTVDAEAMLAAITGRTRLVFAASPHNPTGGLLDAAGVEALARGVPDDVLLHFDEAYFEFGRHAGGPDALASLQARRGPWIITRSFSKAFGLAGARLGYGLCSDAGLADAYRRIRVNFSVNATALAGALAALGDHGHLEKILAHTAAERAVLSRGLASLGYAVLPSAANFVSAIVPDAAGDPVARLRAENVFIGGFAWIDGRKAVRITIGSREDTEAVLSLLGAAP</sequence>
<dbReference type="InterPro" id="IPR004838">
    <property type="entry name" value="NHTrfase_class1_PyrdxlP-BS"/>
</dbReference>
<evidence type="ECO:0000256" key="10">
    <source>
        <dbReference type="SAM" id="MobiDB-lite"/>
    </source>
</evidence>
<keyword evidence="3 9" id="KW-0032">Aminotransferase</keyword>
<keyword evidence="4" id="KW-0028">Amino-acid biosynthesis</keyword>
<evidence type="ECO:0000313" key="12">
    <source>
        <dbReference type="EMBL" id="KPH81813.1"/>
    </source>
</evidence>
<dbReference type="PROSITE" id="PS00105">
    <property type="entry name" value="AA_TRANSFER_CLASS_1"/>
    <property type="match status" value="1"/>
</dbReference>
<evidence type="ECO:0000259" key="11">
    <source>
        <dbReference type="Pfam" id="PF00155"/>
    </source>
</evidence>
<dbReference type="EC" id="2.6.1.-" evidence="9"/>
<comment type="caution">
    <text evidence="12">The sequence shown here is derived from an EMBL/GenBank/DDBJ whole genome shotgun (WGS) entry which is preliminary data.</text>
</comment>
<comment type="pathway">
    <text evidence="1">Amino-acid biosynthesis; L-histidine biosynthesis; L-histidine from 5-phospho-alpha-D-ribose 1-diphosphate: step 7/9.</text>
</comment>
<evidence type="ECO:0000256" key="9">
    <source>
        <dbReference type="RuleBase" id="RU000481"/>
    </source>
</evidence>
<comment type="cofactor">
    <cofactor evidence="9">
        <name>pyridoxal 5'-phosphate</name>
        <dbReference type="ChEBI" id="CHEBI:597326"/>
    </cofactor>
</comment>
<evidence type="ECO:0000256" key="5">
    <source>
        <dbReference type="ARBA" id="ARBA00022679"/>
    </source>
</evidence>
<dbReference type="InterPro" id="IPR050106">
    <property type="entry name" value="HistidinolP_aminotransfase"/>
</dbReference>
<dbReference type="PANTHER" id="PTHR43643:SF6">
    <property type="entry name" value="HISTIDINOL-PHOSPHATE AMINOTRANSFERASE"/>
    <property type="match status" value="1"/>
</dbReference>
<dbReference type="GO" id="GO:0004400">
    <property type="term" value="F:histidinol-phosphate transaminase activity"/>
    <property type="evidence" value="ECO:0007669"/>
    <property type="project" value="UniProtKB-EC"/>
</dbReference>
<evidence type="ECO:0000256" key="4">
    <source>
        <dbReference type="ARBA" id="ARBA00022605"/>
    </source>
</evidence>
<dbReference type="Pfam" id="PF00155">
    <property type="entry name" value="Aminotran_1_2"/>
    <property type="match status" value="1"/>
</dbReference>
<evidence type="ECO:0000256" key="8">
    <source>
        <dbReference type="ARBA" id="ARBA00047481"/>
    </source>
</evidence>
<dbReference type="GO" id="GO:0030170">
    <property type="term" value="F:pyridoxal phosphate binding"/>
    <property type="evidence" value="ECO:0007669"/>
    <property type="project" value="InterPro"/>
</dbReference>
<evidence type="ECO:0000256" key="1">
    <source>
        <dbReference type="ARBA" id="ARBA00005011"/>
    </source>
</evidence>
<gene>
    <name evidence="12" type="ORF">AE618_06615</name>
</gene>
<keyword evidence="13" id="KW-1185">Reference proteome</keyword>
<keyword evidence="5 9" id="KW-0808">Transferase</keyword>
<dbReference type="CDD" id="cd00609">
    <property type="entry name" value="AAT_like"/>
    <property type="match status" value="1"/>
</dbReference>
<protein>
    <recommendedName>
        <fullName evidence="9">Aminotransferase</fullName>
        <ecNumber evidence="9">2.6.1.-</ecNumber>
    </recommendedName>
</protein>